<dbReference type="CDD" id="cd09722">
    <property type="entry name" value="Cas1_I-B"/>
    <property type="match status" value="1"/>
</dbReference>
<comment type="subunit">
    <text evidence="9">Homodimer, forms a heterotetramer with a Cas2 homodimer.</text>
</comment>
<dbReference type="InterPro" id="IPR019858">
    <property type="entry name" value="CRISPR-assoc_Cas1_HMARI/TNEAP"/>
</dbReference>
<keyword evidence="5 9" id="KW-0460">Magnesium</keyword>
<evidence type="ECO:0000256" key="5">
    <source>
        <dbReference type="ARBA" id="ARBA00022842"/>
    </source>
</evidence>
<dbReference type="NCBIfam" id="TIGR00287">
    <property type="entry name" value="cas1"/>
    <property type="match status" value="1"/>
</dbReference>
<evidence type="ECO:0000256" key="7">
    <source>
        <dbReference type="ARBA" id="ARBA00023125"/>
    </source>
</evidence>
<proteinExistence type="inferred from homology"/>
<evidence type="ECO:0000256" key="4">
    <source>
        <dbReference type="ARBA" id="ARBA00022801"/>
    </source>
</evidence>
<gene>
    <name evidence="9" type="primary">cas1</name>
    <name evidence="10" type="ORF">J2Z71_000641</name>
</gene>
<dbReference type="InterPro" id="IPR042206">
    <property type="entry name" value="CRISPR-assoc_Cas1_C"/>
</dbReference>
<dbReference type="InterPro" id="IPR042211">
    <property type="entry name" value="CRISPR-assoc_Cas1_N"/>
</dbReference>
<evidence type="ECO:0000313" key="11">
    <source>
        <dbReference type="Proteomes" id="UP001519306"/>
    </source>
</evidence>
<dbReference type="Pfam" id="PF01867">
    <property type="entry name" value="Cas_Cas1"/>
    <property type="match status" value="1"/>
</dbReference>
<evidence type="ECO:0000256" key="3">
    <source>
        <dbReference type="ARBA" id="ARBA00022759"/>
    </source>
</evidence>
<evidence type="ECO:0000313" key="10">
    <source>
        <dbReference type="EMBL" id="MBP2025116.1"/>
    </source>
</evidence>
<comment type="function">
    <text evidence="9">CRISPR (clustered regularly interspaced short palindromic repeat), is an adaptive immune system that provides protection against mobile genetic elements (viruses, transposable elements and conjugative plasmids). CRISPR clusters contain spacers, sequences complementary to antecedent mobile elements, and target invading nucleic acids. CRISPR clusters are transcribed and processed into CRISPR RNA (crRNA). Acts as a dsDNA endonuclease. Involved in the integration of spacer DNA into the CRISPR cassette.</text>
</comment>
<keyword evidence="2 9" id="KW-0479">Metal-binding</keyword>
<feature type="binding site" evidence="9">
    <location>
        <position position="156"/>
    </location>
    <ligand>
        <name>Mn(2+)</name>
        <dbReference type="ChEBI" id="CHEBI:29035"/>
    </ligand>
</feature>
<dbReference type="Gene3D" id="3.100.10.20">
    <property type="entry name" value="CRISPR-associated endonuclease Cas1, N-terminal domain"/>
    <property type="match status" value="1"/>
</dbReference>
<sequence length="329" mass="39572">MNEKFYIFSNCRLKRKDNNLRLETKELKKDLKVEIIDEIYIFGEVDLNTKVLNFLAQNDISLHIFNYYGFYSGSFFPRDKNINGDLLVKQVKNYLNKSERLAIAKEIEKGAAFNIFRNLRYYNSRDKNVKESMNYIKILSEKIDSAESIEQLMGYEGNIRREYYSCWEEIIDQEIDFKKRVKRPPDNMINSLISYLNSMMYTTVLSEIYKTQLDPTISYLHEPGTKRFSLSLDLAELFKPLIVDRLIFSLLNKNQITEDDFVEESNFTYLKENSRQKIILEYNSYLERVVKHKELNRYVSYTYLIRLECYKLIKHIIGEKEYESFKFWW</sequence>
<keyword evidence="11" id="KW-1185">Reference proteome</keyword>
<keyword evidence="4 9" id="KW-0378">Hydrolase</keyword>
<dbReference type="PANTHER" id="PTHR43219:SF1">
    <property type="entry name" value="CRISPR-ASSOCIATED ENDONUCLEASE CAS1"/>
    <property type="match status" value="1"/>
</dbReference>
<keyword evidence="1 9" id="KW-0540">Nuclease</keyword>
<name>A0ABS4KCX3_9FIRM</name>
<evidence type="ECO:0000256" key="2">
    <source>
        <dbReference type="ARBA" id="ARBA00022723"/>
    </source>
</evidence>
<comment type="cofactor">
    <cofactor evidence="9">
        <name>Mg(2+)</name>
        <dbReference type="ChEBI" id="CHEBI:18420"/>
    </cofactor>
    <cofactor evidence="9">
        <name>Mn(2+)</name>
        <dbReference type="ChEBI" id="CHEBI:29035"/>
    </cofactor>
</comment>
<dbReference type="PANTHER" id="PTHR43219">
    <property type="entry name" value="CRISPR-ASSOCIATED ENDONUCLEASE CAS1"/>
    <property type="match status" value="1"/>
</dbReference>
<organism evidence="10 11">
    <name type="scientific">Peptoniphilus stercorisuis</name>
    <dbReference type="NCBI Taxonomy" id="1436965"/>
    <lineage>
        <taxon>Bacteria</taxon>
        <taxon>Bacillati</taxon>
        <taxon>Bacillota</taxon>
        <taxon>Tissierellia</taxon>
        <taxon>Tissierellales</taxon>
        <taxon>Peptoniphilaceae</taxon>
        <taxon>Peptoniphilus</taxon>
    </lineage>
</organism>
<evidence type="ECO:0000256" key="9">
    <source>
        <dbReference type="HAMAP-Rule" id="MF_01470"/>
    </source>
</evidence>
<protein>
    <recommendedName>
        <fullName evidence="9">CRISPR-associated endonuclease Cas1</fullName>
        <ecNumber evidence="9">3.1.-.-</ecNumber>
    </recommendedName>
</protein>
<keyword evidence="8 9" id="KW-0464">Manganese</keyword>
<keyword evidence="3 9" id="KW-0255">Endonuclease</keyword>
<reference evidence="10 11" key="1">
    <citation type="submission" date="2021-03" db="EMBL/GenBank/DDBJ databases">
        <title>Genomic Encyclopedia of Type Strains, Phase IV (KMG-IV): sequencing the most valuable type-strain genomes for metagenomic binning, comparative biology and taxonomic classification.</title>
        <authorList>
            <person name="Goeker M."/>
        </authorList>
    </citation>
    <scope>NUCLEOTIDE SEQUENCE [LARGE SCALE GENOMIC DNA]</scope>
    <source>
        <strain evidence="10 11">DSM 27563</strain>
    </source>
</reference>
<evidence type="ECO:0000256" key="6">
    <source>
        <dbReference type="ARBA" id="ARBA00023118"/>
    </source>
</evidence>
<evidence type="ECO:0000256" key="1">
    <source>
        <dbReference type="ARBA" id="ARBA00022722"/>
    </source>
</evidence>
<evidence type="ECO:0000256" key="8">
    <source>
        <dbReference type="ARBA" id="ARBA00023211"/>
    </source>
</evidence>
<dbReference type="InterPro" id="IPR002729">
    <property type="entry name" value="CRISPR-assoc_Cas1"/>
</dbReference>
<dbReference type="EC" id="3.1.-.-" evidence="9"/>
<accession>A0ABS4KCX3</accession>
<dbReference type="NCBIfam" id="TIGR03641">
    <property type="entry name" value="cas1_HMARI"/>
    <property type="match status" value="1"/>
</dbReference>
<keyword evidence="7 9" id="KW-0238">DNA-binding</keyword>
<feature type="binding site" evidence="9">
    <location>
        <position position="221"/>
    </location>
    <ligand>
        <name>Mn(2+)</name>
        <dbReference type="ChEBI" id="CHEBI:29035"/>
    </ligand>
</feature>
<comment type="similarity">
    <text evidence="9">Belongs to the CRISPR-associated endonuclease Cas1 family.</text>
</comment>
<dbReference type="Gene3D" id="1.20.120.920">
    <property type="entry name" value="CRISPR-associated endonuclease Cas1, C-terminal domain"/>
    <property type="match status" value="1"/>
</dbReference>
<feature type="binding site" evidence="9">
    <location>
        <position position="236"/>
    </location>
    <ligand>
        <name>Mn(2+)</name>
        <dbReference type="ChEBI" id="CHEBI:29035"/>
    </ligand>
</feature>
<dbReference type="Proteomes" id="UP001519306">
    <property type="component" value="Unassembled WGS sequence"/>
</dbReference>
<comment type="caution">
    <text evidence="10">The sequence shown here is derived from an EMBL/GenBank/DDBJ whole genome shotgun (WGS) entry which is preliminary data.</text>
</comment>
<dbReference type="HAMAP" id="MF_01470">
    <property type="entry name" value="Cas1"/>
    <property type="match status" value="1"/>
</dbReference>
<keyword evidence="6 9" id="KW-0051">Antiviral defense</keyword>
<dbReference type="RefSeq" id="WP_210060417.1">
    <property type="nucleotide sequence ID" value="NZ_JAGGLJ010000005.1"/>
</dbReference>
<dbReference type="EMBL" id="JAGGLJ010000005">
    <property type="protein sequence ID" value="MBP2025116.1"/>
    <property type="molecule type" value="Genomic_DNA"/>
</dbReference>